<sequence length="364" mass="40971">MTNGLSSYDDFPVHQSAELIANAATSDRNAYDRYYFNMYPENKEFFAIFGLGQYPNLGTTDAFIDIRIGEKQHIVRSSKPLVDRMDLSVGPFLIEVIKPLEMLRVVVEPTEHSIAMDVVFEGNIEAVLEPRQTLRQHGRLIFDTNRLAQTGSWTGLLSVDGTEFQIDGSGNRDRSWGIRPVGEAEPPGIREGLMVLPGMWNYYPMQFEDHSIFYICHQDDDGVRHLVQSERVWHDRTRPHDDLGPATWHHEMEPGTRLIRSSRIVFEESGIEIECTSILPNFISVGTGYGIDADWRHGMYQGPETVTQGLVLGVDEVKGLAQYGIIDHLAEFRYGDHVGHGLLEQGFFGPFRAVGIMDGVNGAT</sequence>
<organism evidence="3">
    <name type="scientific">freshwater metagenome</name>
    <dbReference type="NCBI Taxonomy" id="449393"/>
    <lineage>
        <taxon>unclassified sequences</taxon>
        <taxon>metagenomes</taxon>
        <taxon>ecological metagenomes</taxon>
    </lineage>
</organism>
<protein>
    <submittedName>
        <fullName evidence="3">Unannotated protein</fullName>
    </submittedName>
</protein>
<evidence type="ECO:0000313" key="3">
    <source>
        <dbReference type="EMBL" id="CAB5013646.1"/>
    </source>
</evidence>
<proteinExistence type="predicted"/>
<dbReference type="EMBL" id="CAFBLT010000001">
    <property type="protein sequence ID" value="CAB4867701.1"/>
    <property type="molecule type" value="Genomic_DNA"/>
</dbReference>
<evidence type="ECO:0000313" key="2">
    <source>
        <dbReference type="EMBL" id="CAB4867701.1"/>
    </source>
</evidence>
<gene>
    <name evidence="1" type="ORF">UFOPK3164_00721</name>
    <name evidence="2" type="ORF">UFOPK3427_00595</name>
    <name evidence="3" type="ORF">UFOPK4112_00462</name>
</gene>
<dbReference type="EMBL" id="CAFBPM010000003">
    <property type="protein sequence ID" value="CAB5013646.1"/>
    <property type="molecule type" value="Genomic_DNA"/>
</dbReference>
<reference evidence="3" key="1">
    <citation type="submission" date="2020-05" db="EMBL/GenBank/DDBJ databases">
        <authorList>
            <person name="Chiriac C."/>
            <person name="Salcher M."/>
            <person name="Ghai R."/>
            <person name="Kavagutti S V."/>
        </authorList>
    </citation>
    <scope>NUCLEOTIDE SEQUENCE</scope>
</reference>
<evidence type="ECO:0000313" key="1">
    <source>
        <dbReference type="EMBL" id="CAB4825507.1"/>
    </source>
</evidence>
<dbReference type="AlphaFoldDB" id="A0A6J7Q8V0"/>
<accession>A0A6J7Q8V0</accession>
<dbReference type="EMBL" id="CAFABE010000025">
    <property type="protein sequence ID" value="CAB4825507.1"/>
    <property type="molecule type" value="Genomic_DNA"/>
</dbReference>
<dbReference type="SUPFAM" id="SSF159245">
    <property type="entry name" value="AttH-like"/>
    <property type="match status" value="1"/>
</dbReference>
<name>A0A6J7Q8V0_9ZZZZ</name>